<dbReference type="AlphaFoldDB" id="F0B8J2"/>
<gene>
    <name evidence="1" type="ORF">XVE_0389</name>
</gene>
<evidence type="ECO:0008006" key="3">
    <source>
        <dbReference type="Google" id="ProtNLM"/>
    </source>
</evidence>
<evidence type="ECO:0000313" key="1">
    <source>
        <dbReference type="EMBL" id="EGD11318.1"/>
    </source>
</evidence>
<accession>F0B8J2</accession>
<proteinExistence type="predicted"/>
<dbReference type="Proteomes" id="UP000003299">
    <property type="component" value="Unassembled WGS sequence"/>
</dbReference>
<organism evidence="1 2">
    <name type="scientific">Xanthomonas vesicatoria ATCC 35937</name>
    <dbReference type="NCBI Taxonomy" id="925775"/>
    <lineage>
        <taxon>Bacteria</taxon>
        <taxon>Pseudomonadati</taxon>
        <taxon>Pseudomonadota</taxon>
        <taxon>Gammaproteobacteria</taxon>
        <taxon>Lysobacterales</taxon>
        <taxon>Lysobacteraceae</taxon>
        <taxon>Xanthomonas</taxon>
    </lineage>
</organism>
<sequence length="32" mass="3491">MLELTHRCPLACPYCSNPIALAALREEMDTAG</sequence>
<dbReference type="EMBL" id="AEQV01000007">
    <property type="protein sequence ID" value="EGD11318.1"/>
    <property type="molecule type" value="Genomic_DNA"/>
</dbReference>
<name>F0B8J2_9XANT</name>
<dbReference type="eggNOG" id="COG0535">
    <property type="taxonomic scope" value="Bacteria"/>
</dbReference>
<reference evidence="1 2" key="1">
    <citation type="journal article" date="2011" name="BMC Genomics">
        <title>Comparative genomics reveals diversity among xanthomonads infecting tomato and pepper.</title>
        <authorList>
            <person name="Potnis N."/>
            <person name="Krasileva K."/>
            <person name="Chow V."/>
            <person name="Almeida N.F."/>
            <person name="Patil P.B."/>
            <person name="Ryan R.P."/>
            <person name="Sharlach M."/>
            <person name="Behlau F."/>
            <person name="Dow J.M."/>
            <person name="Momol M.T."/>
            <person name="White F.F."/>
            <person name="Preston J.F."/>
            <person name="Vinatzer B.A."/>
            <person name="Koebnik R."/>
            <person name="Setubal J.C."/>
            <person name="Norman D.J."/>
            <person name="Staskawicz B.J."/>
            <person name="Jones J.B."/>
        </authorList>
    </citation>
    <scope>NUCLEOTIDE SEQUENCE [LARGE SCALE GENOMIC DNA]</scope>
    <source>
        <strain evidence="1 2">ATCC 35937</strain>
    </source>
</reference>
<dbReference type="InterPro" id="IPR058240">
    <property type="entry name" value="rSAM_sf"/>
</dbReference>
<dbReference type="SUPFAM" id="SSF102114">
    <property type="entry name" value="Radical SAM enzymes"/>
    <property type="match status" value="1"/>
</dbReference>
<evidence type="ECO:0000313" key="2">
    <source>
        <dbReference type="Proteomes" id="UP000003299"/>
    </source>
</evidence>
<comment type="caution">
    <text evidence="1">The sequence shown here is derived from an EMBL/GenBank/DDBJ whole genome shotgun (WGS) entry which is preliminary data.</text>
</comment>
<protein>
    <recommendedName>
        <fullName evidence="3">Pyrroloquinoline quinone biosynthesis protein PqqE</fullName>
    </recommendedName>
</protein>